<feature type="region of interest" description="Disordered" evidence="2">
    <location>
        <begin position="357"/>
        <end position="381"/>
    </location>
</feature>
<proteinExistence type="predicted"/>
<feature type="repeat" description="TPR" evidence="1">
    <location>
        <begin position="688"/>
        <end position="721"/>
    </location>
</feature>
<dbReference type="Pfam" id="PF14559">
    <property type="entry name" value="TPR_19"/>
    <property type="match status" value="1"/>
</dbReference>
<dbReference type="SMART" id="SM00267">
    <property type="entry name" value="GGDEF"/>
    <property type="match status" value="1"/>
</dbReference>
<dbReference type="SMART" id="SM00028">
    <property type="entry name" value="TPR"/>
    <property type="match status" value="5"/>
</dbReference>
<dbReference type="InterPro" id="IPR019734">
    <property type="entry name" value="TPR_rpt"/>
</dbReference>
<evidence type="ECO:0000313" key="4">
    <source>
        <dbReference type="EMBL" id="GFM37133.1"/>
    </source>
</evidence>
<dbReference type="Gene3D" id="1.25.40.10">
    <property type="entry name" value="Tetratricopeptide repeat domain"/>
    <property type="match status" value="2"/>
</dbReference>
<feature type="domain" description="GGDEF" evidence="3">
    <location>
        <begin position="99"/>
        <end position="303"/>
    </location>
</feature>
<keyword evidence="5" id="KW-1185">Reference proteome</keyword>
<evidence type="ECO:0000256" key="2">
    <source>
        <dbReference type="SAM" id="MobiDB-lite"/>
    </source>
</evidence>
<accession>A0A7J0BTU4</accession>
<dbReference type="Pfam" id="PF13424">
    <property type="entry name" value="TPR_12"/>
    <property type="match status" value="1"/>
</dbReference>
<dbReference type="Gene3D" id="3.30.70.270">
    <property type="match status" value="2"/>
</dbReference>
<gene>
    <name evidence="4" type="ORF">DSM19430T_18170</name>
</gene>
<dbReference type="InterPro" id="IPR029787">
    <property type="entry name" value="Nucleotide_cyclase"/>
</dbReference>
<dbReference type="InterPro" id="IPR000160">
    <property type="entry name" value="GGDEF_dom"/>
</dbReference>
<comment type="caution">
    <text evidence="4">The sequence shown here is derived from an EMBL/GenBank/DDBJ whole genome shotgun (WGS) entry which is preliminary data.</text>
</comment>
<reference evidence="4 5" key="1">
    <citation type="submission" date="2020-05" db="EMBL/GenBank/DDBJ databases">
        <title>Draft genome sequence of Desulfovibrio psychrotolerans JS1T.</title>
        <authorList>
            <person name="Ueno A."/>
            <person name="Tamazawa S."/>
            <person name="Tamamura S."/>
            <person name="Murakami T."/>
            <person name="Kiyama T."/>
            <person name="Inomata H."/>
            <person name="Amano Y."/>
            <person name="Miyakawa K."/>
            <person name="Tamaki H."/>
            <person name="Naganuma T."/>
            <person name="Kaneko K."/>
        </authorList>
    </citation>
    <scope>NUCLEOTIDE SEQUENCE [LARGE SCALE GENOMIC DNA]</scope>
    <source>
        <strain evidence="4 5">JS1</strain>
    </source>
</reference>
<dbReference type="SUPFAM" id="SSF48452">
    <property type="entry name" value="TPR-like"/>
    <property type="match status" value="2"/>
</dbReference>
<dbReference type="InterPro" id="IPR043128">
    <property type="entry name" value="Rev_trsase/Diguanyl_cyclase"/>
</dbReference>
<dbReference type="Proteomes" id="UP000503820">
    <property type="component" value="Unassembled WGS sequence"/>
</dbReference>
<protein>
    <recommendedName>
        <fullName evidence="3">GGDEF domain-containing protein</fullName>
    </recommendedName>
</protein>
<evidence type="ECO:0000313" key="5">
    <source>
        <dbReference type="Proteomes" id="UP000503820"/>
    </source>
</evidence>
<dbReference type="PANTHER" id="PTHR12558:SF13">
    <property type="entry name" value="CELL DIVISION CYCLE PROTEIN 27 HOMOLOG"/>
    <property type="match status" value="1"/>
</dbReference>
<sequence>MKAQQHISCGIRTILTRHDLITYEHLLADAVSRFLTYKSYSLYFPKGKHNPQPVWDSQDRKLLLPLTLQGRLLGVFVARGVSMRARKSMMDVLPGLGELALEKVQLYKLSITDPATGLFTRQHMEQALCRETERIRDCFKPAGEGGCEFNGHAEQGSYSACMGVISFTLTSLRTVMRDYGYLFADELAARLADVLGECAPQQALAARTGDFEYTLFIPCGTSSSCRRIAKDAVRAMRAVRMVHELTDDHVGVGVCAGYATYPQDFEGPLFGLAVEEQARQLLRKARIAAGIAGERNLGEATGHVMGYNRILVEGGKVVETMPMSRVMVSLGRSMGAREGARYSVWSTDYRSHRMATGAQGEANGGEGLAEPVSAEGTEPKSPLYKGEIVLMEVRESQSQAEVMHLGDPTWAIEPGDRITLMPEEDGIAAAPQGETAHLDPLTGLLRHRDFLARFAREREQCDRFALALVRLTGAERVQGERTPHAEQLVAESAEVCRSILGDDVVGGRYGLNSLIYFHAGAVPDHMRERYTRLCETLDSRLDIEAAVGVACHPFLNYRRADSLENCLKALEYAMLCPKPRVGVMDSLALNISADKLYSRGDTFDAIEEYKRALLADADNTMAWNSLGVCYAGLGRPQEARKQFEEALARNRKDVMALYNLGNVCHTMGELKEAQTYYRKCLKQHPGHFFALIRLGQLSEAERKYGMARQYYNRAAKLEENQGIVQRYLARLCMRQGRTDEARECLHQALIHNPQDAVALQLMAKLYLDGGEDPEIAEVLARQAAALRPDMKSAWLELARAFEARGRHQDAREALYKAGAL</sequence>
<dbReference type="InterPro" id="IPR011990">
    <property type="entry name" value="TPR-like_helical_dom_sf"/>
</dbReference>
<evidence type="ECO:0000259" key="3">
    <source>
        <dbReference type="SMART" id="SM00267"/>
    </source>
</evidence>
<dbReference type="RefSeq" id="WP_174409774.1">
    <property type="nucleotide sequence ID" value="NZ_BLVP01000008.1"/>
</dbReference>
<feature type="repeat" description="TPR" evidence="1">
    <location>
        <begin position="654"/>
        <end position="687"/>
    </location>
</feature>
<dbReference type="SUPFAM" id="SSF55073">
    <property type="entry name" value="Nucleotide cyclase"/>
    <property type="match status" value="1"/>
</dbReference>
<dbReference type="EMBL" id="BLVP01000008">
    <property type="protein sequence ID" value="GFM37133.1"/>
    <property type="molecule type" value="Genomic_DNA"/>
</dbReference>
<name>A0A7J0BTU4_9BACT</name>
<dbReference type="PROSITE" id="PS50005">
    <property type="entry name" value="TPR"/>
    <property type="match status" value="3"/>
</dbReference>
<evidence type="ECO:0000256" key="1">
    <source>
        <dbReference type="PROSITE-ProRule" id="PRU00339"/>
    </source>
</evidence>
<dbReference type="Pfam" id="PF00990">
    <property type="entry name" value="GGDEF"/>
    <property type="match status" value="1"/>
</dbReference>
<dbReference type="AlphaFoldDB" id="A0A7J0BTU4"/>
<organism evidence="4 5">
    <name type="scientific">Desulfovibrio psychrotolerans</name>
    <dbReference type="NCBI Taxonomy" id="415242"/>
    <lineage>
        <taxon>Bacteria</taxon>
        <taxon>Pseudomonadati</taxon>
        <taxon>Thermodesulfobacteriota</taxon>
        <taxon>Desulfovibrionia</taxon>
        <taxon>Desulfovibrionales</taxon>
        <taxon>Desulfovibrionaceae</taxon>
        <taxon>Desulfovibrio</taxon>
    </lineage>
</organism>
<feature type="repeat" description="TPR" evidence="1">
    <location>
        <begin position="620"/>
        <end position="653"/>
    </location>
</feature>
<keyword evidence="1" id="KW-0802">TPR repeat</keyword>
<dbReference type="PANTHER" id="PTHR12558">
    <property type="entry name" value="CELL DIVISION CYCLE 16,23,27"/>
    <property type="match status" value="1"/>
</dbReference>